<feature type="compositionally biased region" description="Polar residues" evidence="1">
    <location>
        <begin position="32"/>
        <end position="47"/>
    </location>
</feature>
<accession>A0A5B7EK40</accession>
<dbReference type="EMBL" id="VSRR010003155">
    <property type="protein sequence ID" value="MPC34900.1"/>
    <property type="molecule type" value="Genomic_DNA"/>
</dbReference>
<feature type="region of interest" description="Disordered" evidence="1">
    <location>
        <begin position="1"/>
        <end position="47"/>
    </location>
</feature>
<keyword evidence="3" id="KW-1185">Reference proteome</keyword>
<dbReference type="Proteomes" id="UP000324222">
    <property type="component" value="Unassembled WGS sequence"/>
</dbReference>
<name>A0A5B7EK40_PORTR</name>
<evidence type="ECO:0000313" key="2">
    <source>
        <dbReference type="EMBL" id="MPC34900.1"/>
    </source>
</evidence>
<reference evidence="2 3" key="1">
    <citation type="submission" date="2019-05" db="EMBL/GenBank/DDBJ databases">
        <title>Another draft genome of Portunus trituberculatus and its Hox gene families provides insights of decapod evolution.</title>
        <authorList>
            <person name="Jeong J.-H."/>
            <person name="Song I."/>
            <person name="Kim S."/>
            <person name="Choi T."/>
            <person name="Kim D."/>
            <person name="Ryu S."/>
            <person name="Kim W."/>
        </authorList>
    </citation>
    <scope>NUCLEOTIDE SEQUENCE [LARGE SCALE GENOMIC DNA]</scope>
    <source>
        <tissue evidence="2">Muscle</tissue>
    </source>
</reference>
<protein>
    <submittedName>
        <fullName evidence="2">Uncharacterized protein</fullName>
    </submittedName>
</protein>
<organism evidence="2 3">
    <name type="scientific">Portunus trituberculatus</name>
    <name type="common">Swimming crab</name>
    <name type="synonym">Neptunus trituberculatus</name>
    <dbReference type="NCBI Taxonomy" id="210409"/>
    <lineage>
        <taxon>Eukaryota</taxon>
        <taxon>Metazoa</taxon>
        <taxon>Ecdysozoa</taxon>
        <taxon>Arthropoda</taxon>
        <taxon>Crustacea</taxon>
        <taxon>Multicrustacea</taxon>
        <taxon>Malacostraca</taxon>
        <taxon>Eumalacostraca</taxon>
        <taxon>Eucarida</taxon>
        <taxon>Decapoda</taxon>
        <taxon>Pleocyemata</taxon>
        <taxon>Brachyura</taxon>
        <taxon>Eubrachyura</taxon>
        <taxon>Portunoidea</taxon>
        <taxon>Portunidae</taxon>
        <taxon>Portuninae</taxon>
        <taxon>Portunus</taxon>
    </lineage>
</organism>
<evidence type="ECO:0000256" key="1">
    <source>
        <dbReference type="SAM" id="MobiDB-lite"/>
    </source>
</evidence>
<comment type="caution">
    <text evidence="2">The sequence shown here is derived from an EMBL/GenBank/DDBJ whole genome shotgun (WGS) entry which is preliminary data.</text>
</comment>
<gene>
    <name evidence="2" type="ORF">E2C01_028303</name>
</gene>
<dbReference type="AlphaFoldDB" id="A0A5B7EK40"/>
<proteinExistence type="predicted"/>
<feature type="compositionally biased region" description="Polar residues" evidence="1">
    <location>
        <begin position="11"/>
        <end position="23"/>
    </location>
</feature>
<sequence length="68" mass="7367">MINKEGVKIGSGSTQITAEQFQSPPTPVMPLATSTDLSNYQSPVTSHRMQVPRRVLRAICIISPLSAK</sequence>
<evidence type="ECO:0000313" key="3">
    <source>
        <dbReference type="Proteomes" id="UP000324222"/>
    </source>
</evidence>